<dbReference type="PROSITE" id="PS51352">
    <property type="entry name" value="THIOREDOXIN_2"/>
    <property type="match status" value="1"/>
</dbReference>
<protein>
    <submittedName>
        <fullName evidence="10">Protein-disulfide isomerase</fullName>
    </submittedName>
</protein>
<comment type="similarity">
    <text evidence="1">Belongs to the thioredoxin family. DsbA subfamily.</text>
</comment>
<accession>A0A1I5QD96</accession>
<dbReference type="AlphaFoldDB" id="A0A1I5QD96"/>
<feature type="chain" id="PRO_5038610654" evidence="8">
    <location>
        <begin position="20"/>
        <end position="278"/>
    </location>
</feature>
<name>A0A1I5QD96_9PSEU</name>
<feature type="region of interest" description="Disordered" evidence="6">
    <location>
        <begin position="18"/>
        <end position="46"/>
    </location>
</feature>
<keyword evidence="3" id="KW-0560">Oxidoreductase</keyword>
<feature type="transmembrane region" description="Helical" evidence="7">
    <location>
        <begin position="55"/>
        <end position="75"/>
    </location>
</feature>
<dbReference type="SUPFAM" id="SSF52833">
    <property type="entry name" value="Thioredoxin-like"/>
    <property type="match status" value="1"/>
</dbReference>
<evidence type="ECO:0000256" key="6">
    <source>
        <dbReference type="SAM" id="MobiDB-lite"/>
    </source>
</evidence>
<evidence type="ECO:0000256" key="3">
    <source>
        <dbReference type="ARBA" id="ARBA00023002"/>
    </source>
</evidence>
<dbReference type="PANTHER" id="PTHR13887">
    <property type="entry name" value="GLUTATHIONE S-TRANSFERASE KAPPA"/>
    <property type="match status" value="1"/>
</dbReference>
<dbReference type="Gene3D" id="3.40.30.10">
    <property type="entry name" value="Glutaredoxin"/>
    <property type="match status" value="1"/>
</dbReference>
<dbReference type="STRING" id="587909.SAMN05421810_102590"/>
<evidence type="ECO:0000259" key="9">
    <source>
        <dbReference type="PROSITE" id="PS51352"/>
    </source>
</evidence>
<keyword evidence="7" id="KW-0472">Membrane</keyword>
<dbReference type="GO" id="GO:0016853">
    <property type="term" value="F:isomerase activity"/>
    <property type="evidence" value="ECO:0007669"/>
    <property type="project" value="UniProtKB-KW"/>
</dbReference>
<dbReference type="PANTHER" id="PTHR13887:SF14">
    <property type="entry name" value="DISULFIDE BOND FORMATION PROTEIN D"/>
    <property type="match status" value="1"/>
</dbReference>
<keyword evidence="11" id="KW-1185">Reference proteome</keyword>
<evidence type="ECO:0000256" key="1">
    <source>
        <dbReference type="ARBA" id="ARBA00005791"/>
    </source>
</evidence>
<keyword evidence="10" id="KW-0413">Isomerase</keyword>
<evidence type="ECO:0000256" key="7">
    <source>
        <dbReference type="SAM" id="Phobius"/>
    </source>
</evidence>
<keyword evidence="5" id="KW-0676">Redox-active center</keyword>
<feature type="domain" description="Thioredoxin" evidence="9">
    <location>
        <begin position="76"/>
        <end position="277"/>
    </location>
</feature>
<dbReference type="Pfam" id="PF13462">
    <property type="entry name" value="Thioredoxin_4"/>
    <property type="match status" value="1"/>
</dbReference>
<proteinExistence type="inferred from homology"/>
<evidence type="ECO:0000313" key="11">
    <source>
        <dbReference type="Proteomes" id="UP000198727"/>
    </source>
</evidence>
<keyword evidence="2 8" id="KW-0732">Signal</keyword>
<gene>
    <name evidence="10" type="ORF">SAMN05421810_102590</name>
</gene>
<dbReference type="EMBL" id="FOWW01000002">
    <property type="protein sequence ID" value="SFP44077.1"/>
    <property type="molecule type" value="Genomic_DNA"/>
</dbReference>
<organism evidence="10 11">
    <name type="scientific">Amycolatopsis arida</name>
    <dbReference type="NCBI Taxonomy" id="587909"/>
    <lineage>
        <taxon>Bacteria</taxon>
        <taxon>Bacillati</taxon>
        <taxon>Actinomycetota</taxon>
        <taxon>Actinomycetes</taxon>
        <taxon>Pseudonocardiales</taxon>
        <taxon>Pseudonocardiaceae</taxon>
        <taxon>Amycolatopsis</taxon>
    </lineage>
</organism>
<reference evidence="11" key="1">
    <citation type="submission" date="2016-10" db="EMBL/GenBank/DDBJ databases">
        <authorList>
            <person name="Varghese N."/>
            <person name="Submissions S."/>
        </authorList>
    </citation>
    <scope>NUCLEOTIDE SEQUENCE [LARGE SCALE GENOMIC DNA]</scope>
    <source>
        <strain evidence="11">CGMCC 4.5579</strain>
    </source>
</reference>
<evidence type="ECO:0000256" key="8">
    <source>
        <dbReference type="SAM" id="SignalP"/>
    </source>
</evidence>
<keyword evidence="4" id="KW-1015">Disulfide bond</keyword>
<evidence type="ECO:0000313" key="10">
    <source>
        <dbReference type="EMBL" id="SFP44077.1"/>
    </source>
</evidence>
<dbReference type="GO" id="GO:0016491">
    <property type="term" value="F:oxidoreductase activity"/>
    <property type="evidence" value="ECO:0007669"/>
    <property type="project" value="UniProtKB-KW"/>
</dbReference>
<dbReference type="InterPro" id="IPR012336">
    <property type="entry name" value="Thioredoxin-like_fold"/>
</dbReference>
<feature type="signal peptide" evidence="8">
    <location>
        <begin position="1"/>
        <end position="19"/>
    </location>
</feature>
<dbReference type="Proteomes" id="UP000198727">
    <property type="component" value="Unassembled WGS sequence"/>
</dbReference>
<evidence type="ECO:0000256" key="5">
    <source>
        <dbReference type="ARBA" id="ARBA00023284"/>
    </source>
</evidence>
<evidence type="ECO:0000256" key="2">
    <source>
        <dbReference type="ARBA" id="ARBA00022729"/>
    </source>
</evidence>
<keyword evidence="7" id="KW-1133">Transmembrane helix</keyword>
<sequence>MPARARAAVATLAMGSVDAAAPTEHSRPPTTRGACPTMPKTKNPLTKKSSVSTNVILTVIVLVVAVVVIGGVLLANRDGGSAEGVSSEVLRPEGSHTLTTADTGVYLVEFLDYQCPACAGYYKNVTKQLEQDYAGRITFVTRNFPLDMHPLAMLGASAAEAAALQGKYQEMYHALFDNWNDWAVAPDGQGLGDDEQRARAAFDRFAQQIGLDLEKFHADMESPAVRLRIEAGKADGNKAGVKGTPTLFVNGQKFEPTAQDYAGVDRQLRERIDEALAR</sequence>
<dbReference type="InterPro" id="IPR036249">
    <property type="entry name" value="Thioredoxin-like_sf"/>
</dbReference>
<keyword evidence="7" id="KW-0812">Transmembrane</keyword>
<evidence type="ECO:0000256" key="4">
    <source>
        <dbReference type="ARBA" id="ARBA00023157"/>
    </source>
</evidence>
<dbReference type="InterPro" id="IPR013766">
    <property type="entry name" value="Thioredoxin_domain"/>
</dbReference>